<dbReference type="EMBL" id="CP045272">
    <property type="protein sequence ID" value="QJX79125.1"/>
    <property type="molecule type" value="Genomic_DNA"/>
</dbReference>
<evidence type="ECO:0000313" key="4">
    <source>
        <dbReference type="Proteomes" id="UP000501076"/>
    </source>
</evidence>
<feature type="transmembrane region" description="Helical" evidence="1">
    <location>
        <begin position="106"/>
        <end position="130"/>
    </location>
</feature>
<feature type="transmembrane region" description="Helical" evidence="1">
    <location>
        <begin position="137"/>
        <end position="160"/>
    </location>
</feature>
<feature type="transmembrane region" description="Helical" evidence="1">
    <location>
        <begin position="43"/>
        <end position="60"/>
    </location>
</feature>
<evidence type="ECO:0000256" key="1">
    <source>
        <dbReference type="SAM" id="Phobius"/>
    </source>
</evidence>
<dbReference type="Proteomes" id="UP000501076">
    <property type="component" value="Chromosome"/>
</dbReference>
<name>A0A6M6E695_PRIMG</name>
<gene>
    <name evidence="3" type="primary">madM</name>
    <name evidence="3" type="ORF">FDZ14_24095</name>
</gene>
<evidence type="ECO:0000259" key="2">
    <source>
        <dbReference type="Pfam" id="PF03818"/>
    </source>
</evidence>
<protein>
    <submittedName>
        <fullName evidence="3">Malonate transporter subunit MadM</fullName>
    </submittedName>
</protein>
<organism evidence="3 4">
    <name type="scientific">Priestia megaterium</name>
    <name type="common">Bacillus megaterium</name>
    <dbReference type="NCBI Taxonomy" id="1404"/>
    <lineage>
        <taxon>Bacteria</taxon>
        <taxon>Bacillati</taxon>
        <taxon>Bacillota</taxon>
        <taxon>Bacilli</taxon>
        <taxon>Bacillales</taxon>
        <taxon>Bacillaceae</taxon>
        <taxon>Priestia</taxon>
    </lineage>
</organism>
<keyword evidence="1" id="KW-0472">Membrane</keyword>
<feature type="transmembrane region" description="Helical" evidence="1">
    <location>
        <begin position="72"/>
        <end position="94"/>
    </location>
</feature>
<dbReference type="InterPro" id="IPR004691">
    <property type="entry name" value="Mal/Na_symporter_MadM"/>
</dbReference>
<feature type="transmembrane region" description="Helical" evidence="1">
    <location>
        <begin position="232"/>
        <end position="250"/>
    </location>
</feature>
<sequence>MINMIKEGLENNGLITAFAIIGIVMYIAYFLSDKLTKGRVHGSAIAIMFGLILAYIGGVNTGGEKGISDIQLFSGIGLMGGGMLRDFAIIATAFGASFSEVKKTGISGITALFFGVFYSFVIGVIIALCFGYRDPVALTTIGGGAVTVTYIVGPVSGTAIGASSDIIALSIAVGLIKSISVMILTPIFAKKIKLNNPRTAMIYGGVMGTTSGVAAGLAATDVKLVPYGAMTATFYTGLGCLLVPSILFLLTEIIF</sequence>
<keyword evidence="1" id="KW-1133">Transmembrane helix</keyword>
<dbReference type="GO" id="GO:0044668">
    <property type="term" value="F:sodium:malonate symporter activity"/>
    <property type="evidence" value="ECO:0007669"/>
    <property type="project" value="InterPro"/>
</dbReference>
<proteinExistence type="predicted"/>
<feature type="transmembrane region" description="Helical" evidence="1">
    <location>
        <begin position="12"/>
        <end position="31"/>
    </location>
</feature>
<feature type="transmembrane region" description="Helical" evidence="1">
    <location>
        <begin position="200"/>
        <end position="220"/>
    </location>
</feature>
<feature type="transmembrane region" description="Helical" evidence="1">
    <location>
        <begin position="166"/>
        <end position="188"/>
    </location>
</feature>
<evidence type="ECO:0000313" key="3">
    <source>
        <dbReference type="EMBL" id="QJX79125.1"/>
    </source>
</evidence>
<dbReference type="NCBIfam" id="TIGR00808">
    <property type="entry name" value="malonate_madM"/>
    <property type="match status" value="1"/>
</dbReference>
<dbReference type="RefSeq" id="WP_171777702.1">
    <property type="nucleotide sequence ID" value="NZ_CP045272.1"/>
</dbReference>
<accession>A0A6M6E695</accession>
<keyword evidence="1" id="KW-0812">Transmembrane</keyword>
<dbReference type="Pfam" id="PF03818">
    <property type="entry name" value="MadM"/>
    <property type="match status" value="1"/>
</dbReference>
<dbReference type="InterPro" id="IPR018402">
    <property type="entry name" value="Mal/Na_symporter_MadM_N"/>
</dbReference>
<reference evidence="3 4" key="1">
    <citation type="submission" date="2019-10" db="EMBL/GenBank/DDBJ databases">
        <title>Complete genome sequences for adaption low water activity.</title>
        <authorList>
            <person name="Zhao L."/>
            <person name="Zhong J."/>
        </authorList>
    </citation>
    <scope>NUCLEOTIDE SEQUENCE [LARGE SCALE GENOMIC DNA]</scope>
    <source>
        <strain evidence="3 4">FDU301</strain>
    </source>
</reference>
<dbReference type="AlphaFoldDB" id="A0A6M6E695"/>
<feature type="domain" description="Malonate/sodium symporter MadM subunit N-terminal" evidence="2">
    <location>
        <begin position="6"/>
        <end position="255"/>
    </location>
</feature>